<dbReference type="PRINTS" id="PR00111">
    <property type="entry name" value="ABHYDROLASE"/>
</dbReference>
<protein>
    <submittedName>
        <fullName evidence="3">Alpha/beta hydrolase</fullName>
    </submittedName>
</protein>
<evidence type="ECO:0000259" key="2">
    <source>
        <dbReference type="Pfam" id="PF00561"/>
    </source>
</evidence>
<dbReference type="Proteomes" id="UP001501729">
    <property type="component" value="Unassembled WGS sequence"/>
</dbReference>
<dbReference type="GeneID" id="68615272"/>
<comment type="caution">
    <text evidence="3">The sequence shown here is derived from an EMBL/GenBank/DDBJ whole genome shotgun (WGS) entry which is preliminary data.</text>
</comment>
<sequence>MSELTHDDAIVNGVRLHYVEAGEGPLVVLLHGFPEFWYSWRKQIPALTEAGYRVVAPDLRGYNASEKPHGVEQYGLDELVGDVLGLIDHFEEESAHVVGHDWGGVIAWEIAIRHTERVEKLAALNAPHPERFRELLRTPEQLRRSWYVFYFQLPWLPERLLSVRNYAPIAELLRDGAENPDAFDETDIRRYVEAAAQPGALTSAINYYRALFRERAGKEIRALFGDGRGDFDVQTPTLLIWGEQDVALRVELTEGMEQWVPDLRVERLPNASHWVQNDEPEKVSELLVEFFDT</sequence>
<dbReference type="Gene3D" id="3.40.50.1820">
    <property type="entry name" value="alpha/beta hydrolase"/>
    <property type="match status" value="1"/>
</dbReference>
<dbReference type="PRINTS" id="PR00412">
    <property type="entry name" value="EPOXHYDRLASE"/>
</dbReference>
<dbReference type="InterPro" id="IPR000073">
    <property type="entry name" value="AB_hydrolase_1"/>
</dbReference>
<organism evidence="3 4">
    <name type="scientific">Haladaptatus pallidirubidus</name>
    <dbReference type="NCBI Taxonomy" id="1008152"/>
    <lineage>
        <taxon>Archaea</taxon>
        <taxon>Methanobacteriati</taxon>
        <taxon>Methanobacteriota</taxon>
        <taxon>Stenosarchaea group</taxon>
        <taxon>Halobacteria</taxon>
        <taxon>Halobacteriales</taxon>
        <taxon>Haladaptataceae</taxon>
        <taxon>Haladaptatus</taxon>
    </lineage>
</organism>
<feature type="domain" description="AB hydrolase-1" evidence="2">
    <location>
        <begin position="25"/>
        <end position="280"/>
    </location>
</feature>
<dbReference type="EMBL" id="BAABKX010000001">
    <property type="protein sequence ID" value="GAA5042445.1"/>
    <property type="molecule type" value="Genomic_DNA"/>
</dbReference>
<evidence type="ECO:0000313" key="4">
    <source>
        <dbReference type="Proteomes" id="UP001501729"/>
    </source>
</evidence>
<reference evidence="3 4" key="1">
    <citation type="journal article" date="2019" name="Int. J. Syst. Evol. Microbiol.">
        <title>The Global Catalogue of Microorganisms (GCM) 10K type strain sequencing project: providing services to taxonomists for standard genome sequencing and annotation.</title>
        <authorList>
            <consortium name="The Broad Institute Genomics Platform"/>
            <consortium name="The Broad Institute Genome Sequencing Center for Infectious Disease"/>
            <person name="Wu L."/>
            <person name="Ma J."/>
        </authorList>
    </citation>
    <scope>NUCLEOTIDE SEQUENCE [LARGE SCALE GENOMIC DNA]</scope>
    <source>
        <strain evidence="3 4">JCM 17504</strain>
    </source>
</reference>
<keyword evidence="1 3" id="KW-0378">Hydrolase</keyword>
<dbReference type="InterPro" id="IPR029058">
    <property type="entry name" value="AB_hydrolase_fold"/>
</dbReference>
<gene>
    <name evidence="3" type="ORF">GCM10025751_05820</name>
</gene>
<evidence type="ECO:0000256" key="1">
    <source>
        <dbReference type="ARBA" id="ARBA00022801"/>
    </source>
</evidence>
<name>A0AAV3UBV5_9EURY</name>
<evidence type="ECO:0000313" key="3">
    <source>
        <dbReference type="EMBL" id="GAA5042445.1"/>
    </source>
</evidence>
<dbReference type="GO" id="GO:0016787">
    <property type="term" value="F:hydrolase activity"/>
    <property type="evidence" value="ECO:0007669"/>
    <property type="project" value="UniProtKB-KW"/>
</dbReference>
<accession>A0AAV3UBV5</accession>
<dbReference type="Pfam" id="PF00561">
    <property type="entry name" value="Abhydrolase_1"/>
    <property type="match status" value="1"/>
</dbReference>
<dbReference type="PANTHER" id="PTHR43329">
    <property type="entry name" value="EPOXIDE HYDROLASE"/>
    <property type="match status" value="1"/>
</dbReference>
<keyword evidence="4" id="KW-1185">Reference proteome</keyword>
<proteinExistence type="predicted"/>
<dbReference type="InterPro" id="IPR000639">
    <property type="entry name" value="Epox_hydrolase-like"/>
</dbReference>
<dbReference type="AlphaFoldDB" id="A0AAV3UBV5"/>
<dbReference type="RefSeq" id="WP_227775381.1">
    <property type="nucleotide sequence ID" value="NZ_BAABKX010000001.1"/>
</dbReference>
<dbReference type="SUPFAM" id="SSF53474">
    <property type="entry name" value="alpha/beta-Hydrolases"/>
    <property type="match status" value="1"/>
</dbReference>